<organism evidence="18 19">
    <name type="scientific">Pseudoalteromonas byunsanensis</name>
    <dbReference type="NCBI Taxonomy" id="327939"/>
    <lineage>
        <taxon>Bacteria</taxon>
        <taxon>Pseudomonadati</taxon>
        <taxon>Pseudomonadota</taxon>
        <taxon>Gammaproteobacteria</taxon>
        <taxon>Alteromonadales</taxon>
        <taxon>Pseudoalteromonadaceae</taxon>
        <taxon>Pseudoalteromonas</taxon>
    </lineage>
</organism>
<dbReference type="PRINTS" id="PR00148">
    <property type="entry name" value="ENOLASE"/>
</dbReference>
<comment type="caution">
    <text evidence="18">The sequence shown here is derived from an EMBL/GenBank/DDBJ whole genome shotgun (WGS) entry which is preliminary data.</text>
</comment>
<evidence type="ECO:0000256" key="8">
    <source>
        <dbReference type="ARBA" id="ARBA00022842"/>
    </source>
</evidence>
<dbReference type="STRING" id="327939.BIW53_07875"/>
<evidence type="ECO:0000256" key="4">
    <source>
        <dbReference type="ARBA" id="ARBA00017068"/>
    </source>
</evidence>
<dbReference type="SMART" id="SM01192">
    <property type="entry name" value="Enolase_C"/>
    <property type="match status" value="1"/>
</dbReference>
<dbReference type="SUPFAM" id="SSF51604">
    <property type="entry name" value="Enolase C-terminal domain-like"/>
    <property type="match status" value="1"/>
</dbReference>
<dbReference type="InterPro" id="IPR020810">
    <property type="entry name" value="Enolase_C"/>
</dbReference>
<evidence type="ECO:0000256" key="14">
    <source>
        <dbReference type="PIRSR" id="PIRSR001400-2"/>
    </source>
</evidence>
<dbReference type="EMBL" id="MNAN01000028">
    <property type="protein sequence ID" value="OHU95739.1"/>
    <property type="molecule type" value="Genomic_DNA"/>
</dbReference>
<dbReference type="GO" id="GO:0004634">
    <property type="term" value="F:phosphopyruvate hydratase activity"/>
    <property type="evidence" value="ECO:0007669"/>
    <property type="project" value="UniProtKB-UniRule"/>
</dbReference>
<dbReference type="PANTHER" id="PTHR11902">
    <property type="entry name" value="ENOLASE"/>
    <property type="match status" value="1"/>
</dbReference>
<evidence type="ECO:0000256" key="15">
    <source>
        <dbReference type="PIRSR" id="PIRSR001400-3"/>
    </source>
</evidence>
<dbReference type="SMART" id="SM01193">
    <property type="entry name" value="Enolase_N"/>
    <property type="match status" value="1"/>
</dbReference>
<dbReference type="SFLD" id="SFLDS00001">
    <property type="entry name" value="Enolase"/>
    <property type="match status" value="1"/>
</dbReference>
<evidence type="ECO:0000256" key="6">
    <source>
        <dbReference type="ARBA" id="ARBA00022525"/>
    </source>
</evidence>
<keyword evidence="19" id="KW-1185">Reference proteome</keyword>
<dbReference type="AlphaFoldDB" id="A0A1S1NAL6"/>
<feature type="binding site" evidence="14">
    <location>
        <position position="316"/>
    </location>
    <ligand>
        <name>substrate</name>
    </ligand>
</feature>
<gene>
    <name evidence="12" type="primary">eno</name>
    <name evidence="18" type="ORF">BIW53_07875</name>
</gene>
<dbReference type="GO" id="GO:0000015">
    <property type="term" value="C:phosphopyruvate hydratase complex"/>
    <property type="evidence" value="ECO:0007669"/>
    <property type="project" value="InterPro"/>
</dbReference>
<comment type="cofactor">
    <cofactor evidence="15">
        <name>Mg(2+)</name>
        <dbReference type="ChEBI" id="CHEBI:18420"/>
    </cofactor>
    <text evidence="15">Mg(2+) is required for catalysis and for stabilizing the dimer.</text>
</comment>
<comment type="subcellular location">
    <subcellularLocation>
        <location evidence="12">Cytoplasm</location>
    </subcellularLocation>
    <subcellularLocation>
        <location evidence="12">Secreted</location>
    </subcellularLocation>
    <subcellularLocation>
        <location evidence="12">Cell surface</location>
    </subcellularLocation>
    <text evidence="12">Fractions of enolase are present in both the cytoplasm and on the cell surface.</text>
</comment>
<feature type="binding site" evidence="12">
    <location>
        <position position="371"/>
    </location>
    <ligand>
        <name>(2R)-2-phosphoglycerate</name>
        <dbReference type="ChEBI" id="CHEBI:58289"/>
    </ligand>
</feature>
<dbReference type="EC" id="4.2.1.11" evidence="3 12"/>
<evidence type="ECO:0000313" key="18">
    <source>
        <dbReference type="EMBL" id="OHU95739.1"/>
    </source>
</evidence>
<dbReference type="Pfam" id="PF03952">
    <property type="entry name" value="Enolase_N"/>
    <property type="match status" value="1"/>
</dbReference>
<dbReference type="GO" id="GO:0009986">
    <property type="term" value="C:cell surface"/>
    <property type="evidence" value="ECO:0007669"/>
    <property type="project" value="UniProtKB-SubCell"/>
</dbReference>
<evidence type="ECO:0000256" key="5">
    <source>
        <dbReference type="ARBA" id="ARBA00022490"/>
    </source>
</evidence>
<dbReference type="FunFam" id="3.20.20.120:FF:000001">
    <property type="entry name" value="Enolase"/>
    <property type="match status" value="1"/>
</dbReference>
<feature type="binding site" evidence="14">
    <location>
        <position position="159"/>
    </location>
    <ligand>
        <name>substrate</name>
    </ligand>
</feature>
<dbReference type="GO" id="GO:0005576">
    <property type="term" value="C:extracellular region"/>
    <property type="evidence" value="ECO:0007669"/>
    <property type="project" value="UniProtKB-SubCell"/>
</dbReference>
<dbReference type="HAMAP" id="MF_00318">
    <property type="entry name" value="Enolase"/>
    <property type="match status" value="1"/>
</dbReference>
<feature type="domain" description="Enolase N-terminal" evidence="17">
    <location>
        <begin position="4"/>
        <end position="134"/>
    </location>
</feature>
<feature type="domain" description="Enolase C-terminal TIM barrel" evidence="16">
    <location>
        <begin position="143"/>
        <end position="429"/>
    </location>
</feature>
<evidence type="ECO:0000256" key="7">
    <source>
        <dbReference type="ARBA" id="ARBA00022723"/>
    </source>
</evidence>
<comment type="function">
    <text evidence="11 12">Catalyzes the reversible conversion of 2-phosphoglycerate (2-PG) into phosphoenolpyruvate (PEP). It is essential for the degradation of carbohydrates via glycolysis.</text>
</comment>
<comment type="pathway">
    <text evidence="1 12">Carbohydrate degradation; glycolysis; pyruvate from D-glyceraldehyde 3-phosphate: step 4/5.</text>
</comment>
<accession>A0A1S1NAL6</accession>
<dbReference type="GO" id="GO:0000287">
    <property type="term" value="F:magnesium ion binding"/>
    <property type="evidence" value="ECO:0007669"/>
    <property type="project" value="UniProtKB-UniRule"/>
</dbReference>
<dbReference type="Pfam" id="PF00113">
    <property type="entry name" value="Enolase_C"/>
    <property type="match status" value="1"/>
</dbReference>
<feature type="binding site" evidence="14">
    <location>
        <begin position="368"/>
        <end position="371"/>
    </location>
    <ligand>
        <name>substrate</name>
    </ligand>
</feature>
<evidence type="ECO:0000256" key="11">
    <source>
        <dbReference type="ARBA" id="ARBA00045763"/>
    </source>
</evidence>
<keyword evidence="7 12" id="KW-0479">Metal-binding</keyword>
<dbReference type="InterPro" id="IPR020811">
    <property type="entry name" value="Enolase_N"/>
</dbReference>
<dbReference type="Gene3D" id="3.30.390.10">
    <property type="entry name" value="Enolase-like, N-terminal domain"/>
    <property type="match status" value="1"/>
</dbReference>
<dbReference type="InterPro" id="IPR020809">
    <property type="entry name" value="Enolase_CS"/>
</dbReference>
<dbReference type="InterPro" id="IPR000941">
    <property type="entry name" value="Enolase"/>
</dbReference>
<feature type="binding site" evidence="14">
    <location>
        <position position="168"/>
    </location>
    <ligand>
        <name>substrate</name>
    </ligand>
</feature>
<feature type="binding site" evidence="12">
    <location>
        <position position="341"/>
    </location>
    <ligand>
        <name>(2R)-2-phosphoglycerate</name>
        <dbReference type="ChEBI" id="CHEBI:58289"/>
    </ligand>
</feature>
<keyword evidence="6 12" id="KW-0964">Secreted</keyword>
<dbReference type="PROSITE" id="PS00164">
    <property type="entry name" value="ENOLASE"/>
    <property type="match status" value="1"/>
</dbReference>
<evidence type="ECO:0000256" key="10">
    <source>
        <dbReference type="ARBA" id="ARBA00023239"/>
    </source>
</evidence>
<feature type="binding site" evidence="12">
    <location>
        <position position="167"/>
    </location>
    <ligand>
        <name>(2R)-2-phosphoglycerate</name>
        <dbReference type="ChEBI" id="CHEBI:58289"/>
    </ligand>
</feature>
<evidence type="ECO:0000256" key="9">
    <source>
        <dbReference type="ARBA" id="ARBA00023152"/>
    </source>
</evidence>
<evidence type="ECO:0000256" key="3">
    <source>
        <dbReference type="ARBA" id="ARBA00012058"/>
    </source>
</evidence>
<dbReference type="InterPro" id="IPR029017">
    <property type="entry name" value="Enolase-like_N"/>
</dbReference>
<evidence type="ECO:0000256" key="2">
    <source>
        <dbReference type="ARBA" id="ARBA00009604"/>
    </source>
</evidence>
<dbReference type="PIRSF" id="PIRSF001400">
    <property type="entry name" value="Enolase"/>
    <property type="match status" value="1"/>
</dbReference>
<dbReference type="FunFam" id="3.30.390.10:FF:000001">
    <property type="entry name" value="Enolase"/>
    <property type="match status" value="1"/>
</dbReference>
<dbReference type="OrthoDB" id="9804716at2"/>
<comment type="cofactor">
    <cofactor evidence="12">
        <name>Mg(2+)</name>
        <dbReference type="ChEBI" id="CHEBI:18420"/>
    </cofactor>
    <text evidence="12">Binds a second Mg(2+) ion via substrate during catalysis.</text>
</comment>
<dbReference type="CDD" id="cd03313">
    <property type="entry name" value="enolase"/>
    <property type="match status" value="1"/>
</dbReference>
<dbReference type="SFLD" id="SFLDG00178">
    <property type="entry name" value="enolase"/>
    <property type="match status" value="1"/>
</dbReference>
<keyword evidence="18" id="KW-0670">Pyruvate</keyword>
<protein>
    <recommendedName>
        <fullName evidence="4 12">Enolase</fullName>
        <ecNumber evidence="3 12">4.2.1.11</ecNumber>
    </recommendedName>
    <alternativeName>
        <fullName evidence="12">2-phospho-D-glycerate hydro-lyase</fullName>
    </alternativeName>
    <alternativeName>
        <fullName evidence="12">2-phosphoglycerate dehydratase</fullName>
    </alternativeName>
</protein>
<name>A0A1S1NAL6_9GAMM</name>
<reference evidence="18 19" key="1">
    <citation type="submission" date="2016-10" db="EMBL/GenBank/DDBJ databases">
        <title>Pseudoalteromonas amylolytica sp. nov., isolated from the surface seawater.</title>
        <authorList>
            <person name="Wu Y.-H."/>
            <person name="Cheng H."/>
            <person name="Jin X.-B."/>
            <person name="Wang C.-S."/>
            <person name="Xu X.-W."/>
        </authorList>
    </citation>
    <scope>NUCLEOTIDE SEQUENCE [LARGE SCALE GENOMIC DNA]</scope>
    <source>
        <strain evidence="18 19">JCM 12483</strain>
    </source>
</reference>
<dbReference type="PANTHER" id="PTHR11902:SF1">
    <property type="entry name" value="ENOLASE"/>
    <property type="match status" value="1"/>
</dbReference>
<feature type="binding site" evidence="14">
    <location>
        <position position="289"/>
    </location>
    <ligand>
        <name>substrate</name>
    </ligand>
</feature>
<feature type="binding site" evidence="12 15">
    <location>
        <position position="316"/>
    </location>
    <ligand>
        <name>Mg(2+)</name>
        <dbReference type="ChEBI" id="CHEBI:18420"/>
    </ligand>
</feature>
<dbReference type="GO" id="GO:0006096">
    <property type="term" value="P:glycolytic process"/>
    <property type="evidence" value="ECO:0007669"/>
    <property type="project" value="UniProtKB-UniRule"/>
</dbReference>
<dbReference type="Proteomes" id="UP000180253">
    <property type="component" value="Unassembled WGS sequence"/>
</dbReference>
<keyword evidence="10 12" id="KW-0456">Lyase</keyword>
<evidence type="ECO:0000259" key="16">
    <source>
        <dbReference type="SMART" id="SM01192"/>
    </source>
</evidence>
<feature type="binding site" evidence="12 15">
    <location>
        <position position="289"/>
    </location>
    <ligand>
        <name>Mg(2+)</name>
        <dbReference type="ChEBI" id="CHEBI:18420"/>
    </ligand>
</feature>
<dbReference type="UniPathway" id="UPA00109">
    <property type="reaction ID" value="UER00187"/>
</dbReference>
<comment type="similarity">
    <text evidence="2 12">Belongs to the enolase family.</text>
</comment>
<evidence type="ECO:0000256" key="1">
    <source>
        <dbReference type="ARBA" id="ARBA00005031"/>
    </source>
</evidence>
<dbReference type="NCBIfam" id="TIGR01060">
    <property type="entry name" value="eno"/>
    <property type="match status" value="1"/>
</dbReference>
<evidence type="ECO:0000313" key="19">
    <source>
        <dbReference type="Proteomes" id="UP000180253"/>
    </source>
</evidence>
<dbReference type="InterPro" id="IPR036849">
    <property type="entry name" value="Enolase-like_C_sf"/>
</dbReference>
<keyword evidence="8 12" id="KW-0460">Magnesium</keyword>
<comment type="catalytic activity">
    <reaction evidence="12">
        <text>(2R)-2-phosphoglycerate = phosphoenolpyruvate + H2O</text>
        <dbReference type="Rhea" id="RHEA:10164"/>
        <dbReference type="ChEBI" id="CHEBI:15377"/>
        <dbReference type="ChEBI" id="CHEBI:58289"/>
        <dbReference type="ChEBI" id="CHEBI:58702"/>
        <dbReference type="EC" id="4.2.1.11"/>
    </reaction>
</comment>
<evidence type="ECO:0000256" key="12">
    <source>
        <dbReference type="HAMAP-Rule" id="MF_00318"/>
    </source>
</evidence>
<feature type="binding site" evidence="12 15">
    <location>
        <position position="246"/>
    </location>
    <ligand>
        <name>Mg(2+)</name>
        <dbReference type="ChEBI" id="CHEBI:18420"/>
    </ligand>
</feature>
<feature type="binding site" evidence="12">
    <location>
        <position position="370"/>
    </location>
    <ligand>
        <name>(2R)-2-phosphoglycerate</name>
        <dbReference type="ChEBI" id="CHEBI:58289"/>
    </ligand>
</feature>
<sequence>MSKIVKVIGREVMDSRGNPTVEADVHLASGAWGRACAPSGASTGTREALELRDGDKARYLGKGVLTAVNYINVDIAQALEGKDALEQRAIDQIMIDLDGTENKEKLGANAILAVSLANAKAAAQEKGVALYEHIADINGTSGQYSMPVPMMNIINGGEHADNNVDIQEFMIQPVGAKSFREALRMGAEIFHSLKKVLNARGLSTAVGDEGGFAPDLKSNEEALEVIALAVAEAGYELNKDITLALDCAASEFYVDGKYDLKGEGKAFDSAGFADFLADLAARYPIVSIEDGLDESDWAGWKVLTDKIGDKVQLVGDDLFVTNTKILKRGIDENIGNSILIKFNQIGSLSETLDAIKMAQDAGFTAVISHRSGETEDATIADLAVGTAAGQIKTGSLCRSDRVAKYNQLLRIEEALGEKAVYKGRSEIKGQ</sequence>
<dbReference type="Gene3D" id="3.20.20.120">
    <property type="entry name" value="Enolase-like C-terminal domain"/>
    <property type="match status" value="1"/>
</dbReference>
<feature type="active site" description="Proton acceptor" evidence="12 13">
    <location>
        <position position="341"/>
    </location>
</feature>
<dbReference type="SUPFAM" id="SSF54826">
    <property type="entry name" value="Enolase N-terminal domain-like"/>
    <property type="match status" value="1"/>
</dbReference>
<keyword evidence="9 12" id="KW-0324">Glycolysis</keyword>
<feature type="active site" description="Proton donor" evidence="12 13">
    <location>
        <position position="209"/>
    </location>
</feature>
<comment type="subunit">
    <text evidence="12">Component of the RNA degradosome, a multiprotein complex involved in RNA processing and mRNA degradation.</text>
</comment>
<dbReference type="RefSeq" id="WP_070991314.1">
    <property type="nucleotide sequence ID" value="NZ_CBCSHD010000001.1"/>
</dbReference>
<keyword evidence="5 12" id="KW-0963">Cytoplasm</keyword>
<proteinExistence type="inferred from homology"/>
<dbReference type="SFLD" id="SFLDF00002">
    <property type="entry name" value="enolase"/>
    <property type="match status" value="1"/>
</dbReference>
<feature type="binding site" evidence="14">
    <location>
        <position position="392"/>
    </location>
    <ligand>
        <name>substrate</name>
    </ligand>
</feature>
<evidence type="ECO:0000256" key="13">
    <source>
        <dbReference type="PIRSR" id="PIRSR001400-1"/>
    </source>
</evidence>
<evidence type="ECO:0000259" key="17">
    <source>
        <dbReference type="SMART" id="SM01193"/>
    </source>
</evidence>
<feature type="binding site" evidence="12">
    <location>
        <position position="392"/>
    </location>
    <ligand>
        <name>(2R)-2-phosphoglycerate</name>
        <dbReference type="ChEBI" id="CHEBI:58289"/>
    </ligand>
</feature>